<feature type="compositionally biased region" description="Basic residues" evidence="1">
    <location>
        <begin position="8"/>
        <end position="17"/>
    </location>
</feature>
<accession>A0A1X1WB66</accession>
<dbReference type="AlphaFoldDB" id="A0A1X1WB66"/>
<dbReference type="Proteomes" id="UP000193622">
    <property type="component" value="Unassembled WGS sequence"/>
</dbReference>
<reference evidence="2 3" key="1">
    <citation type="submission" date="2016-01" db="EMBL/GenBank/DDBJ databases">
        <title>The new phylogeny of the genus Mycobacterium.</title>
        <authorList>
            <person name="Tarcisio F."/>
            <person name="Conor M."/>
            <person name="Antonella G."/>
            <person name="Elisabetta G."/>
            <person name="Giulia F.S."/>
            <person name="Sara T."/>
            <person name="Anna F."/>
            <person name="Clotilde B."/>
            <person name="Roberto B."/>
            <person name="Veronica D.S."/>
            <person name="Fabio R."/>
            <person name="Monica P."/>
            <person name="Olivier J."/>
            <person name="Enrico T."/>
            <person name="Nicola S."/>
        </authorList>
    </citation>
    <scope>NUCLEOTIDE SEQUENCE [LARGE SCALE GENOMIC DNA]</scope>
    <source>
        <strain evidence="2 3">DSM 45541</strain>
    </source>
</reference>
<evidence type="ECO:0000313" key="3">
    <source>
        <dbReference type="Proteomes" id="UP000193622"/>
    </source>
</evidence>
<protein>
    <submittedName>
        <fullName evidence="2">Uncharacterized protein</fullName>
    </submittedName>
</protein>
<evidence type="ECO:0000256" key="1">
    <source>
        <dbReference type="SAM" id="MobiDB-lite"/>
    </source>
</evidence>
<evidence type="ECO:0000313" key="2">
    <source>
        <dbReference type="EMBL" id="ORV83750.1"/>
    </source>
</evidence>
<sequence>MSRASEKKKARRKKRQSARNEAWLPADVVDQLELVAELEEFDAKLTDRGWLYGDETDDGAGVYWIWPDSSADVDHDAGTADATVIMLSPEDDGQIAHVVFVGSDADYQFNLDELFVHIEAIEGYRIGDPIPAFG</sequence>
<proteinExistence type="predicted"/>
<gene>
    <name evidence="2" type="ORF">AWC12_24370</name>
</gene>
<dbReference type="RefSeq" id="WP_024445533.1">
    <property type="nucleotide sequence ID" value="NZ_LQPC01000049.1"/>
</dbReference>
<comment type="caution">
    <text evidence="2">The sequence shown here is derived from an EMBL/GenBank/DDBJ whole genome shotgun (WGS) entry which is preliminary data.</text>
</comment>
<name>A0A1X1WB66_MYCIR</name>
<feature type="region of interest" description="Disordered" evidence="1">
    <location>
        <begin position="1"/>
        <end position="20"/>
    </location>
</feature>
<organism evidence="2 3">
    <name type="scientific">Mycolicibacterium iranicum</name>
    <name type="common">Mycobacterium iranicum</name>
    <dbReference type="NCBI Taxonomy" id="912594"/>
    <lineage>
        <taxon>Bacteria</taxon>
        <taxon>Bacillati</taxon>
        <taxon>Actinomycetota</taxon>
        <taxon>Actinomycetes</taxon>
        <taxon>Mycobacteriales</taxon>
        <taxon>Mycobacteriaceae</taxon>
        <taxon>Mycolicibacterium</taxon>
    </lineage>
</organism>
<dbReference type="EMBL" id="LQPC01000049">
    <property type="protein sequence ID" value="ORV83750.1"/>
    <property type="molecule type" value="Genomic_DNA"/>
</dbReference>